<dbReference type="EMBL" id="FXSZ01000002">
    <property type="protein sequence ID" value="SMO44457.1"/>
    <property type="molecule type" value="Genomic_DNA"/>
</dbReference>
<evidence type="ECO:0000313" key="5">
    <source>
        <dbReference type="Proteomes" id="UP000315971"/>
    </source>
</evidence>
<name>A0A521BBJ0_9SPHI</name>
<evidence type="ECO:0000313" key="4">
    <source>
        <dbReference type="EMBL" id="SMO44457.1"/>
    </source>
</evidence>
<dbReference type="Gene3D" id="3.90.70.10">
    <property type="entry name" value="Cysteine proteinases"/>
    <property type="match status" value="1"/>
</dbReference>
<feature type="domain" description="DUF4384" evidence="3">
    <location>
        <begin position="337"/>
        <end position="414"/>
    </location>
</feature>
<accession>A0A521BBJ0</accession>
<dbReference type="InterPro" id="IPR025660">
    <property type="entry name" value="Pept_his_AS"/>
</dbReference>
<evidence type="ECO:0000259" key="2">
    <source>
        <dbReference type="Pfam" id="PF00112"/>
    </source>
</evidence>
<evidence type="ECO:0000259" key="3">
    <source>
        <dbReference type="Pfam" id="PF14326"/>
    </source>
</evidence>
<dbReference type="CDD" id="cd02619">
    <property type="entry name" value="Peptidase_C1"/>
    <property type="match status" value="1"/>
</dbReference>
<dbReference type="Pfam" id="PF00112">
    <property type="entry name" value="Peptidase_C1"/>
    <property type="match status" value="1"/>
</dbReference>
<reference evidence="4 5" key="1">
    <citation type="submission" date="2017-05" db="EMBL/GenBank/DDBJ databases">
        <authorList>
            <person name="Varghese N."/>
            <person name="Submissions S."/>
        </authorList>
    </citation>
    <scope>NUCLEOTIDE SEQUENCE [LARGE SCALE GENOMIC DNA]</scope>
    <source>
        <strain evidence="4 5">DSM 21342</strain>
    </source>
</reference>
<dbReference type="AlphaFoldDB" id="A0A521BBJ0"/>
<proteinExistence type="predicted"/>
<protein>
    <recommendedName>
        <fullName evidence="6">Papain family cysteine protease</fullName>
    </recommendedName>
</protein>
<evidence type="ECO:0008006" key="6">
    <source>
        <dbReference type="Google" id="ProtNLM"/>
    </source>
</evidence>
<dbReference type="InterPro" id="IPR038765">
    <property type="entry name" value="Papain-like_cys_pep_sf"/>
</dbReference>
<gene>
    <name evidence="4" type="ORF">SAMN06265350_10268</name>
</gene>
<feature type="domain" description="Peptidase C1A papain C-terminal" evidence="2">
    <location>
        <begin position="68"/>
        <end position="264"/>
    </location>
</feature>
<dbReference type="GO" id="GO:0008234">
    <property type="term" value="F:cysteine-type peptidase activity"/>
    <property type="evidence" value="ECO:0007669"/>
    <property type="project" value="InterPro"/>
</dbReference>
<evidence type="ECO:0000256" key="1">
    <source>
        <dbReference type="SAM" id="SignalP"/>
    </source>
</evidence>
<dbReference type="GO" id="GO:0006508">
    <property type="term" value="P:proteolysis"/>
    <property type="evidence" value="ECO:0007669"/>
    <property type="project" value="InterPro"/>
</dbReference>
<dbReference type="PROSITE" id="PS00639">
    <property type="entry name" value="THIOL_PROTEASE_HIS"/>
    <property type="match status" value="1"/>
</dbReference>
<dbReference type="OrthoDB" id="3648721at2"/>
<dbReference type="SUPFAM" id="SSF54001">
    <property type="entry name" value="Cysteine proteinases"/>
    <property type="match status" value="1"/>
</dbReference>
<sequence>MSKFILRFSYIIIICLFSNVIHAQNNFPKGLDFDDENYSQVPKKAKLTRGLESVPSKASLKLYAPTPKSQGDHGTCTAWATAYCARTIVESIKNNLTDKEQITANAYSPAFLFRLLKPNDAVCEGGASINIALLRLKETGILPFKDASDQCIPSITEDQLSLASKTKIKDFMKIFDTNSAMEIKIQATKKSLSEQKPVLIGALCPPSFNYAKKLWTPNEVADPVKYGGHAMCVVGYDDEMYGGAFEIQNSWGTTWGDGGYTWVTYADFANFVRYAFEMVDLPEPKPEVPDLSGSLKFVLASGQEMPANLLISTRGLKVVPVKTAPGPLTLYQTAEPYTSGTRFRMYISNNEPAFVYAISTDLSNEITKIFPYEDGISAALTDKKNDVAIPDEDHYIEFDEKPGKDFLCVLYSKDELKINDLIEKIGKQEGSFSERIFKVIGDKMVDPKNIQFSKDKLSFQGYSRGKQVVAMMVELEHK</sequence>
<organism evidence="4 5">
    <name type="scientific">Solitalea koreensis</name>
    <dbReference type="NCBI Taxonomy" id="543615"/>
    <lineage>
        <taxon>Bacteria</taxon>
        <taxon>Pseudomonadati</taxon>
        <taxon>Bacteroidota</taxon>
        <taxon>Sphingobacteriia</taxon>
        <taxon>Sphingobacteriales</taxon>
        <taxon>Sphingobacteriaceae</taxon>
        <taxon>Solitalea</taxon>
    </lineage>
</organism>
<dbReference type="InterPro" id="IPR000668">
    <property type="entry name" value="Peptidase_C1A_C"/>
</dbReference>
<dbReference type="RefSeq" id="WP_142601498.1">
    <property type="nucleotide sequence ID" value="NZ_FXSZ01000002.1"/>
</dbReference>
<dbReference type="InterPro" id="IPR025493">
    <property type="entry name" value="DUF4384"/>
</dbReference>
<dbReference type="Proteomes" id="UP000315971">
    <property type="component" value="Unassembled WGS sequence"/>
</dbReference>
<feature type="chain" id="PRO_5021753381" description="Papain family cysteine protease" evidence="1">
    <location>
        <begin position="24"/>
        <end position="478"/>
    </location>
</feature>
<keyword evidence="1" id="KW-0732">Signal</keyword>
<feature type="signal peptide" evidence="1">
    <location>
        <begin position="1"/>
        <end position="23"/>
    </location>
</feature>
<keyword evidence="5" id="KW-1185">Reference proteome</keyword>
<dbReference type="Pfam" id="PF14326">
    <property type="entry name" value="DUF4384"/>
    <property type="match status" value="1"/>
</dbReference>